<proteinExistence type="predicted"/>
<sequence>MKLRERWLPLAATLALVALCAAAPFLWFALRDRQLTRAAWADAGQSDFLSAAGRENAVARELYYWREQGAASTYDLAEPVDAATARQAVQPALQALRGAKVLPDALLTAAEDLVAGAAQPTRCRPAAGMTEYAFDDGQGRYLWLCLSDGGALAQIRGDVGSGDGFEPAAVAAAYRAMLGLDDFADWQDAAPRGYGDPAPSYSADAQLYLIANIDRGYFSLSVTSMSPETFAGLQ</sequence>
<dbReference type="EMBL" id="DXEI01000051">
    <property type="protein sequence ID" value="HIX94415.1"/>
    <property type="molecule type" value="Genomic_DNA"/>
</dbReference>
<accession>A0A9D2BTG7</accession>
<reference evidence="1" key="2">
    <citation type="submission" date="2021-04" db="EMBL/GenBank/DDBJ databases">
        <authorList>
            <person name="Gilroy R."/>
        </authorList>
    </citation>
    <scope>NUCLEOTIDE SEQUENCE</scope>
    <source>
        <strain evidence="1">ChiHecec2B26-7398</strain>
    </source>
</reference>
<dbReference type="AlphaFoldDB" id="A0A9D2BTG7"/>
<organism evidence="1 2">
    <name type="scientific">Candidatus Gemmiger excrementipullorum</name>
    <dbReference type="NCBI Taxonomy" id="2838610"/>
    <lineage>
        <taxon>Bacteria</taxon>
        <taxon>Bacillati</taxon>
        <taxon>Bacillota</taxon>
        <taxon>Clostridia</taxon>
        <taxon>Eubacteriales</taxon>
        <taxon>Gemmiger</taxon>
    </lineage>
</organism>
<protein>
    <submittedName>
        <fullName evidence="1">Uncharacterized protein</fullName>
    </submittedName>
</protein>
<name>A0A9D2BTG7_9FIRM</name>
<reference evidence="1" key="1">
    <citation type="journal article" date="2021" name="PeerJ">
        <title>Extensive microbial diversity within the chicken gut microbiome revealed by metagenomics and culture.</title>
        <authorList>
            <person name="Gilroy R."/>
            <person name="Ravi A."/>
            <person name="Getino M."/>
            <person name="Pursley I."/>
            <person name="Horton D.L."/>
            <person name="Alikhan N.F."/>
            <person name="Baker D."/>
            <person name="Gharbi K."/>
            <person name="Hall N."/>
            <person name="Watson M."/>
            <person name="Adriaenssens E.M."/>
            <person name="Foster-Nyarko E."/>
            <person name="Jarju S."/>
            <person name="Secka A."/>
            <person name="Antonio M."/>
            <person name="Oren A."/>
            <person name="Chaudhuri R.R."/>
            <person name="La Ragione R."/>
            <person name="Hildebrand F."/>
            <person name="Pallen M.J."/>
        </authorList>
    </citation>
    <scope>NUCLEOTIDE SEQUENCE</scope>
    <source>
        <strain evidence="1">ChiHecec2B26-7398</strain>
    </source>
</reference>
<evidence type="ECO:0000313" key="2">
    <source>
        <dbReference type="Proteomes" id="UP000886751"/>
    </source>
</evidence>
<comment type="caution">
    <text evidence="1">The sequence shown here is derived from an EMBL/GenBank/DDBJ whole genome shotgun (WGS) entry which is preliminary data.</text>
</comment>
<dbReference type="Proteomes" id="UP000886751">
    <property type="component" value="Unassembled WGS sequence"/>
</dbReference>
<evidence type="ECO:0000313" key="1">
    <source>
        <dbReference type="EMBL" id="HIX94415.1"/>
    </source>
</evidence>
<gene>
    <name evidence="1" type="ORF">H9846_03050</name>
</gene>